<comment type="caution">
    <text evidence="1">The sequence shown here is derived from an EMBL/GenBank/DDBJ whole genome shotgun (WGS) entry which is preliminary data.</text>
</comment>
<proteinExistence type="predicted"/>
<organism evidence="1 2">
    <name type="scientific">Aldrovandia affinis</name>
    <dbReference type="NCBI Taxonomy" id="143900"/>
    <lineage>
        <taxon>Eukaryota</taxon>
        <taxon>Metazoa</taxon>
        <taxon>Chordata</taxon>
        <taxon>Craniata</taxon>
        <taxon>Vertebrata</taxon>
        <taxon>Euteleostomi</taxon>
        <taxon>Actinopterygii</taxon>
        <taxon>Neopterygii</taxon>
        <taxon>Teleostei</taxon>
        <taxon>Notacanthiformes</taxon>
        <taxon>Halosauridae</taxon>
        <taxon>Aldrovandia</taxon>
    </lineage>
</organism>
<keyword evidence="2" id="KW-1185">Reference proteome</keyword>
<accession>A0AAD7SB32</accession>
<evidence type="ECO:0000313" key="1">
    <source>
        <dbReference type="EMBL" id="KAJ8399067.1"/>
    </source>
</evidence>
<name>A0AAD7SB32_9TELE</name>
<dbReference type="Proteomes" id="UP001221898">
    <property type="component" value="Unassembled WGS sequence"/>
</dbReference>
<dbReference type="EMBL" id="JAINUG010000085">
    <property type="protein sequence ID" value="KAJ8399067.1"/>
    <property type="molecule type" value="Genomic_DNA"/>
</dbReference>
<reference evidence="1" key="1">
    <citation type="journal article" date="2023" name="Science">
        <title>Genome structures resolve the early diversification of teleost fishes.</title>
        <authorList>
            <person name="Parey E."/>
            <person name="Louis A."/>
            <person name="Montfort J."/>
            <person name="Bouchez O."/>
            <person name="Roques C."/>
            <person name="Iampietro C."/>
            <person name="Lluch J."/>
            <person name="Castinel A."/>
            <person name="Donnadieu C."/>
            <person name="Desvignes T."/>
            <person name="Floi Bucao C."/>
            <person name="Jouanno E."/>
            <person name="Wen M."/>
            <person name="Mejri S."/>
            <person name="Dirks R."/>
            <person name="Jansen H."/>
            <person name="Henkel C."/>
            <person name="Chen W.J."/>
            <person name="Zahm M."/>
            <person name="Cabau C."/>
            <person name="Klopp C."/>
            <person name="Thompson A.W."/>
            <person name="Robinson-Rechavi M."/>
            <person name="Braasch I."/>
            <person name="Lecointre G."/>
            <person name="Bobe J."/>
            <person name="Postlethwait J.H."/>
            <person name="Berthelot C."/>
            <person name="Roest Crollius H."/>
            <person name="Guiguen Y."/>
        </authorList>
    </citation>
    <scope>NUCLEOTIDE SEQUENCE</scope>
    <source>
        <strain evidence="1">NC1722</strain>
    </source>
</reference>
<dbReference type="AlphaFoldDB" id="A0AAD7SB32"/>
<evidence type="ECO:0000313" key="2">
    <source>
        <dbReference type="Proteomes" id="UP001221898"/>
    </source>
</evidence>
<gene>
    <name evidence="1" type="ORF">AAFF_G00414460</name>
</gene>
<protein>
    <submittedName>
        <fullName evidence="1">Uncharacterized protein</fullName>
    </submittedName>
</protein>
<sequence length="106" mass="11782">MEHVDACRRPGCSLGSLTAQLRLAALHSSAPHSSRLEGYWHREEWRPSTAPRSPNSHRSRGRTLPLQCCESAFLLPRNRKVLPRVSSLSTSLTLCNSRALASAHLK</sequence>